<dbReference type="Proteomes" id="UP001206595">
    <property type="component" value="Unassembled WGS sequence"/>
</dbReference>
<dbReference type="RefSeq" id="XP_051444613.1">
    <property type="nucleotide sequence ID" value="XM_051589147.1"/>
</dbReference>
<accession>A0AAD5E9Z1</accession>
<feature type="transmembrane region" description="Helical" evidence="1">
    <location>
        <begin position="100"/>
        <end position="121"/>
    </location>
</feature>
<keyword evidence="1" id="KW-0812">Transmembrane</keyword>
<dbReference type="EMBL" id="MU620919">
    <property type="protein sequence ID" value="KAI8579609.1"/>
    <property type="molecule type" value="Genomic_DNA"/>
</dbReference>
<gene>
    <name evidence="2" type="ORF">K450DRAFT_241812</name>
</gene>
<sequence length="144" mass="17805">MARAKRCREILYHTWYIRTVNRLVSLCRFNCIQTKSSVQQQTYLTSTLVSTKIWKNQDCKAQSTLRIVHSKLVKASAWTNRTKLLLYHFALSYKRWINRVIIMIWCKLWWLRWCAFMQLFFRRNLRYNFWWRWIRVAGVLLLHN</sequence>
<evidence type="ECO:0000313" key="3">
    <source>
        <dbReference type="Proteomes" id="UP001206595"/>
    </source>
</evidence>
<comment type="caution">
    <text evidence="2">The sequence shown here is derived from an EMBL/GenBank/DDBJ whole genome shotgun (WGS) entry which is preliminary data.</text>
</comment>
<dbReference type="AlphaFoldDB" id="A0AAD5E9Z1"/>
<protein>
    <submittedName>
        <fullName evidence="2">Uncharacterized protein</fullName>
    </submittedName>
</protein>
<evidence type="ECO:0000256" key="1">
    <source>
        <dbReference type="SAM" id="Phobius"/>
    </source>
</evidence>
<dbReference type="GeneID" id="75914492"/>
<reference evidence="2" key="1">
    <citation type="submission" date="2021-06" db="EMBL/GenBank/DDBJ databases">
        <authorList>
            <consortium name="DOE Joint Genome Institute"/>
            <person name="Mondo S.J."/>
            <person name="Amses K.R."/>
            <person name="Simmons D.R."/>
            <person name="Longcore J.E."/>
            <person name="Seto K."/>
            <person name="Alves G.H."/>
            <person name="Bonds A.E."/>
            <person name="Quandt C.A."/>
            <person name="Davis W.J."/>
            <person name="Chang Y."/>
            <person name="Letcher P.M."/>
            <person name="Powell M.J."/>
            <person name="Kuo A."/>
            <person name="Labutti K."/>
            <person name="Pangilinan J."/>
            <person name="Andreopoulos W."/>
            <person name="Tritt A."/>
            <person name="Riley R."/>
            <person name="Hundley H."/>
            <person name="Johnson J."/>
            <person name="Lipzen A."/>
            <person name="Barry K."/>
            <person name="Berbee M.L."/>
            <person name="Buchler N.E."/>
            <person name="Grigoriev I.V."/>
            <person name="Spatafora J.W."/>
            <person name="Stajich J.E."/>
            <person name="James T.Y."/>
        </authorList>
    </citation>
    <scope>NUCLEOTIDE SEQUENCE</scope>
    <source>
        <strain evidence="2">AG</strain>
    </source>
</reference>
<proteinExistence type="predicted"/>
<keyword evidence="1" id="KW-1133">Transmembrane helix</keyword>
<organism evidence="2 3">
    <name type="scientific">Umbelopsis ramanniana AG</name>
    <dbReference type="NCBI Taxonomy" id="1314678"/>
    <lineage>
        <taxon>Eukaryota</taxon>
        <taxon>Fungi</taxon>
        <taxon>Fungi incertae sedis</taxon>
        <taxon>Mucoromycota</taxon>
        <taxon>Mucoromycotina</taxon>
        <taxon>Umbelopsidomycetes</taxon>
        <taxon>Umbelopsidales</taxon>
        <taxon>Umbelopsidaceae</taxon>
        <taxon>Umbelopsis</taxon>
    </lineage>
</organism>
<keyword evidence="3" id="KW-1185">Reference proteome</keyword>
<evidence type="ECO:0000313" key="2">
    <source>
        <dbReference type="EMBL" id="KAI8579609.1"/>
    </source>
</evidence>
<reference evidence="2" key="2">
    <citation type="journal article" date="2022" name="Proc. Natl. Acad. Sci. U.S.A.">
        <title>Diploid-dominant life cycles characterize the early evolution of Fungi.</title>
        <authorList>
            <person name="Amses K.R."/>
            <person name="Simmons D.R."/>
            <person name="Longcore J.E."/>
            <person name="Mondo S.J."/>
            <person name="Seto K."/>
            <person name="Jeronimo G.H."/>
            <person name="Bonds A.E."/>
            <person name="Quandt C.A."/>
            <person name="Davis W.J."/>
            <person name="Chang Y."/>
            <person name="Federici B.A."/>
            <person name="Kuo A."/>
            <person name="LaButti K."/>
            <person name="Pangilinan J."/>
            <person name="Andreopoulos W."/>
            <person name="Tritt A."/>
            <person name="Riley R."/>
            <person name="Hundley H."/>
            <person name="Johnson J."/>
            <person name="Lipzen A."/>
            <person name="Barry K."/>
            <person name="Lang B.F."/>
            <person name="Cuomo C.A."/>
            <person name="Buchler N.E."/>
            <person name="Grigoriev I.V."/>
            <person name="Spatafora J.W."/>
            <person name="Stajich J.E."/>
            <person name="James T.Y."/>
        </authorList>
    </citation>
    <scope>NUCLEOTIDE SEQUENCE</scope>
    <source>
        <strain evidence="2">AG</strain>
    </source>
</reference>
<name>A0AAD5E9Z1_UMBRA</name>
<keyword evidence="1" id="KW-0472">Membrane</keyword>